<organism evidence="1 2">
    <name type="scientific">Amycolatopsis rhabdoformis</name>
    <dbReference type="NCBI Taxonomy" id="1448059"/>
    <lineage>
        <taxon>Bacteria</taxon>
        <taxon>Bacillati</taxon>
        <taxon>Actinomycetota</taxon>
        <taxon>Actinomycetes</taxon>
        <taxon>Pseudonocardiales</taxon>
        <taxon>Pseudonocardiaceae</taxon>
        <taxon>Amycolatopsis</taxon>
    </lineage>
</organism>
<dbReference type="EMBL" id="CP142149">
    <property type="protein sequence ID" value="WSE33522.1"/>
    <property type="molecule type" value="Genomic_DNA"/>
</dbReference>
<sequence>MPTSRSTLPSLAVTEPPASLPPLAAVHALSADELDLLADVWEAHPSDAPTVLRRLGPAASRLRELRRAEKSARTCPVCAFDDLDAPPYLAFEGLARDTEQPVFTPPYSVHFGDPSRTRCPCCAYGFGLDDVPREGSEPVTFEAWFLAWAARGHPWHDRDRRPDGWDAATQLVATQLAATQLAAARPAVVER</sequence>
<proteinExistence type="predicted"/>
<keyword evidence="2" id="KW-1185">Reference proteome</keyword>
<reference evidence="1 2" key="1">
    <citation type="journal article" date="2015" name="Int. J. Syst. Evol. Microbiol.">
        <title>Amycolatopsis rhabdoformis sp. nov., an actinomycete isolated from a tropical forest soil.</title>
        <authorList>
            <person name="Souza W.R."/>
            <person name="Silva R.E."/>
            <person name="Goodfellow M."/>
            <person name="Busarakam K."/>
            <person name="Figueiro F.S."/>
            <person name="Ferreira D."/>
            <person name="Rodrigues-Filho E."/>
            <person name="Moraes L.A.B."/>
            <person name="Zucchi T.D."/>
        </authorList>
    </citation>
    <scope>NUCLEOTIDE SEQUENCE [LARGE SCALE GENOMIC DNA]</scope>
    <source>
        <strain evidence="1 2">NCIMB 14900</strain>
    </source>
</reference>
<dbReference type="Proteomes" id="UP001330812">
    <property type="component" value="Chromosome"/>
</dbReference>
<name>A0ABZ1IGL0_9PSEU</name>
<evidence type="ECO:0000313" key="2">
    <source>
        <dbReference type="Proteomes" id="UP001330812"/>
    </source>
</evidence>
<gene>
    <name evidence="1" type="ORF">VSH64_15645</name>
</gene>
<evidence type="ECO:0000313" key="1">
    <source>
        <dbReference type="EMBL" id="WSE33522.1"/>
    </source>
</evidence>
<accession>A0ABZ1IGL0</accession>
<dbReference type="RefSeq" id="WP_326836320.1">
    <property type="nucleotide sequence ID" value="NZ_CP142149.1"/>
</dbReference>
<protein>
    <submittedName>
        <fullName evidence="1">Uncharacterized protein</fullName>
    </submittedName>
</protein>